<dbReference type="PROSITE" id="PS50076">
    <property type="entry name" value="DNAJ_2"/>
    <property type="match status" value="1"/>
</dbReference>
<sequence length="366" mass="39250">MSTCMCGNPIDTIGTMCSRCGALQTLGLDMTASAAEIESTYTTLVKVWHPDRFQTDPKMKGAAEEKLKEINAAHDYLTATPRVEKSTRPQPTAQKMEPAEELEEAPASTFIPMESSDEEEPEEVRRIMKRLNKQSQPKTLAKVLFALTAIAGSGLVLFTLDLFLSTNSSTSRGYDQFKAEIAQDLRAKGILSSNAPESKDSNAQQAPEPNPSAAAPAGKPDAKAESLSGSHSPAKATNGVKPYVTSGLTPTEVLSILGNPTSSSGEKMFYKGSEIDFKNGQVAGWKIDPQTSPIRVKLWPSAAPVPGVTTFAVGSSMSDVITVQGTPTLFSDSQFGYGKSLVFFQNDKVVGWKEDPGSVRLRVVAH</sequence>
<proteinExistence type="predicted"/>
<evidence type="ECO:0000256" key="2">
    <source>
        <dbReference type="SAM" id="Phobius"/>
    </source>
</evidence>
<accession>A0AAU7DKY8</accession>
<feature type="region of interest" description="Disordered" evidence="1">
    <location>
        <begin position="193"/>
        <end position="243"/>
    </location>
</feature>
<protein>
    <submittedName>
        <fullName evidence="4">DnaJ domain-containing protein</fullName>
    </submittedName>
</protein>
<reference evidence="4" key="1">
    <citation type="submission" date="2023-03" db="EMBL/GenBank/DDBJ databases">
        <title>Edaphobacter sp.</title>
        <authorList>
            <person name="Huber K.J."/>
            <person name="Papendorf J."/>
            <person name="Pilke C."/>
            <person name="Bunk B."/>
            <person name="Sproeer C."/>
            <person name="Pester M."/>
        </authorList>
    </citation>
    <scope>NUCLEOTIDE SEQUENCE</scope>
    <source>
        <strain evidence="4">DSM 110680</strain>
    </source>
</reference>
<gene>
    <name evidence="4" type="ORF">P8935_01190</name>
</gene>
<dbReference type="PANTHER" id="PTHR24074">
    <property type="entry name" value="CO-CHAPERONE PROTEIN DJLA"/>
    <property type="match status" value="1"/>
</dbReference>
<keyword evidence="2" id="KW-1133">Transmembrane helix</keyword>
<dbReference type="InterPro" id="IPR036869">
    <property type="entry name" value="J_dom_sf"/>
</dbReference>
<dbReference type="SUPFAM" id="SSF46565">
    <property type="entry name" value="Chaperone J-domain"/>
    <property type="match status" value="1"/>
</dbReference>
<dbReference type="PRINTS" id="PR00625">
    <property type="entry name" value="JDOMAIN"/>
</dbReference>
<dbReference type="Pfam" id="PF00226">
    <property type="entry name" value="DnaJ"/>
    <property type="match status" value="1"/>
</dbReference>
<dbReference type="Gene3D" id="1.10.287.110">
    <property type="entry name" value="DnaJ domain"/>
    <property type="match status" value="1"/>
</dbReference>
<keyword evidence="2" id="KW-0812">Transmembrane</keyword>
<dbReference type="EMBL" id="CP121196">
    <property type="protein sequence ID" value="XBH17958.1"/>
    <property type="molecule type" value="Genomic_DNA"/>
</dbReference>
<dbReference type="RefSeq" id="WP_348263184.1">
    <property type="nucleotide sequence ID" value="NZ_CP121196.1"/>
</dbReference>
<evidence type="ECO:0000313" key="4">
    <source>
        <dbReference type="EMBL" id="XBH17958.1"/>
    </source>
</evidence>
<dbReference type="SMART" id="SM00271">
    <property type="entry name" value="DnaJ"/>
    <property type="match status" value="1"/>
</dbReference>
<dbReference type="CDD" id="cd06257">
    <property type="entry name" value="DnaJ"/>
    <property type="match status" value="1"/>
</dbReference>
<keyword evidence="2" id="KW-0472">Membrane</keyword>
<dbReference type="AlphaFoldDB" id="A0AAU7DKY8"/>
<organism evidence="4">
    <name type="scientific">Telmatobacter sp. DSM 110680</name>
    <dbReference type="NCBI Taxonomy" id="3036704"/>
    <lineage>
        <taxon>Bacteria</taxon>
        <taxon>Pseudomonadati</taxon>
        <taxon>Acidobacteriota</taxon>
        <taxon>Terriglobia</taxon>
        <taxon>Terriglobales</taxon>
        <taxon>Acidobacteriaceae</taxon>
        <taxon>Telmatobacter</taxon>
    </lineage>
</organism>
<dbReference type="InterPro" id="IPR050817">
    <property type="entry name" value="DjlA_DnaK_co-chaperone"/>
</dbReference>
<evidence type="ECO:0000259" key="3">
    <source>
        <dbReference type="PROSITE" id="PS50076"/>
    </source>
</evidence>
<feature type="region of interest" description="Disordered" evidence="1">
    <location>
        <begin position="82"/>
        <end position="106"/>
    </location>
</feature>
<evidence type="ECO:0000256" key="1">
    <source>
        <dbReference type="SAM" id="MobiDB-lite"/>
    </source>
</evidence>
<name>A0AAU7DKY8_9BACT</name>
<feature type="domain" description="J" evidence="3">
    <location>
        <begin position="21"/>
        <end position="82"/>
    </location>
</feature>
<feature type="transmembrane region" description="Helical" evidence="2">
    <location>
        <begin position="139"/>
        <end position="164"/>
    </location>
</feature>
<feature type="compositionally biased region" description="Low complexity" evidence="1">
    <location>
        <begin position="202"/>
        <end position="219"/>
    </location>
</feature>
<dbReference type="InterPro" id="IPR001623">
    <property type="entry name" value="DnaJ_domain"/>
</dbReference>